<dbReference type="Proteomes" id="UP000237684">
    <property type="component" value="Unassembled WGS sequence"/>
</dbReference>
<dbReference type="OrthoDB" id="598046at2"/>
<gene>
    <name evidence="2" type="ORF">B1R32_104127</name>
</gene>
<dbReference type="SUPFAM" id="SSF54736">
    <property type="entry name" value="ClpS-like"/>
    <property type="match status" value="1"/>
</dbReference>
<protein>
    <submittedName>
        <fullName evidence="2">ATP-dependent Clp protease adaptor protein ClpS</fullName>
    </submittedName>
</protein>
<proteinExistence type="predicted"/>
<organism evidence="2 3">
    <name type="scientific">Abditibacterium utsteinense</name>
    <dbReference type="NCBI Taxonomy" id="1960156"/>
    <lineage>
        <taxon>Bacteria</taxon>
        <taxon>Pseudomonadati</taxon>
        <taxon>Abditibacteriota</taxon>
        <taxon>Abditibacteriia</taxon>
        <taxon>Abditibacteriales</taxon>
        <taxon>Abditibacteriaceae</taxon>
        <taxon>Abditibacterium</taxon>
    </lineage>
</organism>
<dbReference type="PANTHER" id="PTHR33473">
    <property type="entry name" value="ATP-DEPENDENT CLP PROTEASE ADAPTER PROTEIN CLPS1, CHLOROPLASTIC"/>
    <property type="match status" value="1"/>
</dbReference>
<reference evidence="2 3" key="1">
    <citation type="journal article" date="2018" name="Syst. Appl. Microbiol.">
        <title>Abditibacterium utsteinense sp. nov., the first cultivated member of candidate phylum FBP, isolated from ice-free Antarctic soil samples.</title>
        <authorList>
            <person name="Tahon G."/>
            <person name="Tytgat B."/>
            <person name="Lebbe L."/>
            <person name="Carlier A."/>
            <person name="Willems A."/>
        </authorList>
    </citation>
    <scope>NUCLEOTIDE SEQUENCE [LARGE SCALE GENOMIC DNA]</scope>
    <source>
        <strain evidence="2 3">LMG 29911</strain>
    </source>
</reference>
<dbReference type="InterPro" id="IPR022935">
    <property type="entry name" value="ClpS"/>
</dbReference>
<evidence type="ECO:0000259" key="1">
    <source>
        <dbReference type="Pfam" id="PF02617"/>
    </source>
</evidence>
<dbReference type="GO" id="GO:0008233">
    <property type="term" value="F:peptidase activity"/>
    <property type="evidence" value="ECO:0007669"/>
    <property type="project" value="UniProtKB-KW"/>
</dbReference>
<dbReference type="PANTHER" id="PTHR33473:SF17">
    <property type="entry name" value="ATP-DEPENDENT CLP PROTEASE ADAPTER PROTEIN CLPS1, CHLOROPLASTIC"/>
    <property type="match status" value="1"/>
</dbReference>
<dbReference type="EMBL" id="NIGF01000004">
    <property type="protein sequence ID" value="PQV64633.1"/>
    <property type="molecule type" value="Genomic_DNA"/>
</dbReference>
<dbReference type="GO" id="GO:0006508">
    <property type="term" value="P:proteolysis"/>
    <property type="evidence" value="ECO:0007669"/>
    <property type="project" value="UniProtKB-KW"/>
</dbReference>
<dbReference type="RefSeq" id="WP_105483011.1">
    <property type="nucleotide sequence ID" value="NZ_NIGF01000004.1"/>
</dbReference>
<dbReference type="Gene3D" id="3.30.1390.10">
    <property type="match status" value="1"/>
</dbReference>
<keyword evidence="2" id="KW-0378">Hydrolase</keyword>
<dbReference type="Pfam" id="PF02617">
    <property type="entry name" value="ClpS"/>
    <property type="match status" value="1"/>
</dbReference>
<dbReference type="InterPro" id="IPR003769">
    <property type="entry name" value="ClpS_core"/>
</dbReference>
<dbReference type="InterPro" id="IPR014719">
    <property type="entry name" value="Ribosomal_bL12_C/ClpS-like"/>
</dbReference>
<evidence type="ECO:0000313" key="3">
    <source>
        <dbReference type="Proteomes" id="UP000237684"/>
    </source>
</evidence>
<comment type="caution">
    <text evidence="2">The sequence shown here is derived from an EMBL/GenBank/DDBJ whole genome shotgun (WGS) entry which is preliminary data.</text>
</comment>
<keyword evidence="3" id="KW-1185">Reference proteome</keyword>
<dbReference type="GO" id="GO:0030163">
    <property type="term" value="P:protein catabolic process"/>
    <property type="evidence" value="ECO:0007669"/>
    <property type="project" value="InterPro"/>
</dbReference>
<name>A0A2S8SV14_9BACT</name>
<accession>A0A2S8SV14</accession>
<dbReference type="InParanoid" id="A0A2S8SV14"/>
<keyword evidence="2" id="KW-0645">Protease</keyword>
<dbReference type="AlphaFoldDB" id="A0A2S8SV14"/>
<feature type="domain" description="Adaptor protein ClpS core" evidence="1">
    <location>
        <begin position="37"/>
        <end position="96"/>
    </location>
</feature>
<sequence>MKTELFPHLETIGEPESDTATIERFDAIEDNFAKAGNGYRVLLYNDDHTEVDDVIKQIIKATQCSVDKAVQIMLEAHHKGRAICYRGAREKCQKVALVLREIRLQCEVDCD</sequence>
<evidence type="ECO:0000313" key="2">
    <source>
        <dbReference type="EMBL" id="PQV64633.1"/>
    </source>
</evidence>